<dbReference type="PROSITE" id="PS50901">
    <property type="entry name" value="FTSK"/>
    <property type="match status" value="1"/>
</dbReference>
<feature type="compositionally biased region" description="Basic residues" evidence="16">
    <location>
        <begin position="265"/>
        <end position="277"/>
    </location>
</feature>
<comment type="function">
    <text evidence="13">Essential cell division protein that coordinates cell division and chromosome segregation. The N-terminus is involved in assembly of the cell-division machinery. The C-terminus functions as a DNA motor that moves dsDNA in an ATP-dependent manner towards the dif recombination site, which is located within the replication terminus region. Required for activation of the Xer recombinase, allowing activation of chromosome unlinking by recombination.</text>
</comment>
<evidence type="ECO:0000256" key="9">
    <source>
        <dbReference type="ARBA" id="ARBA00022989"/>
    </source>
</evidence>
<evidence type="ECO:0000256" key="5">
    <source>
        <dbReference type="ARBA" id="ARBA00022692"/>
    </source>
</evidence>
<dbReference type="Pfam" id="PF09397">
    <property type="entry name" value="FtsK_gamma"/>
    <property type="match status" value="1"/>
</dbReference>
<evidence type="ECO:0000256" key="13">
    <source>
        <dbReference type="ARBA" id="ARBA00024986"/>
    </source>
</evidence>
<dbReference type="Gene3D" id="1.10.10.10">
    <property type="entry name" value="Winged helix-like DNA-binding domain superfamily/Winged helix DNA-binding domain"/>
    <property type="match status" value="1"/>
</dbReference>
<proteinExistence type="inferred from homology"/>
<feature type="region of interest" description="Disordered" evidence="16">
    <location>
        <begin position="754"/>
        <end position="789"/>
    </location>
</feature>
<dbReference type="SMART" id="SM00382">
    <property type="entry name" value="AAA"/>
    <property type="match status" value="1"/>
</dbReference>
<dbReference type="GO" id="GO:0005524">
    <property type="term" value="F:ATP binding"/>
    <property type="evidence" value="ECO:0007669"/>
    <property type="project" value="UniProtKB-UniRule"/>
</dbReference>
<comment type="subunit">
    <text evidence="14">Homohexamer. Forms a ring that surrounds DNA.</text>
</comment>
<dbReference type="SUPFAM" id="SSF52540">
    <property type="entry name" value="P-loop containing nucleoside triphosphate hydrolases"/>
    <property type="match status" value="1"/>
</dbReference>
<dbReference type="Gene3D" id="3.30.980.40">
    <property type="match status" value="1"/>
</dbReference>
<feature type="transmembrane region" description="Helical" evidence="17">
    <location>
        <begin position="80"/>
        <end position="103"/>
    </location>
</feature>
<name>S5DJ06_9ACTN</name>
<reference evidence="19" key="1">
    <citation type="journal article" date="2013" name="Sci. Rep.">
        <title>Metagenomics uncovers a new group of low GC and ultra-small marine Actinobacteria.</title>
        <authorList>
            <person name="Ghai R."/>
            <person name="Mizuno C.M."/>
            <person name="Picazo A."/>
            <person name="Camacho A."/>
            <person name="Rodriguez-Valera F."/>
        </authorList>
    </citation>
    <scope>NUCLEOTIDE SEQUENCE</scope>
</reference>
<evidence type="ECO:0000256" key="16">
    <source>
        <dbReference type="SAM" id="MobiDB-lite"/>
    </source>
</evidence>
<feature type="compositionally biased region" description="Acidic residues" evidence="16">
    <location>
        <begin position="754"/>
        <end position="767"/>
    </location>
</feature>
<feature type="transmembrane region" description="Helical" evidence="17">
    <location>
        <begin position="195"/>
        <end position="214"/>
    </location>
</feature>
<keyword evidence="12" id="KW-0131">Cell cycle</keyword>
<dbReference type="InterPro" id="IPR002543">
    <property type="entry name" value="FtsK_dom"/>
</dbReference>
<dbReference type="AlphaFoldDB" id="S5DJ06"/>
<dbReference type="InterPro" id="IPR050206">
    <property type="entry name" value="FtsK/SpoIIIE/SftA"/>
</dbReference>
<dbReference type="Pfam" id="PF01580">
    <property type="entry name" value="FtsK_SpoIIIE"/>
    <property type="match status" value="1"/>
</dbReference>
<evidence type="ECO:0000256" key="15">
    <source>
        <dbReference type="PROSITE-ProRule" id="PRU00289"/>
    </source>
</evidence>
<dbReference type="GO" id="GO:0007059">
    <property type="term" value="P:chromosome segregation"/>
    <property type="evidence" value="ECO:0007669"/>
    <property type="project" value="UniProtKB-KW"/>
</dbReference>
<keyword evidence="5 17" id="KW-0812">Transmembrane</keyword>
<feature type="domain" description="FtsK" evidence="18">
    <location>
        <begin position="414"/>
        <end position="609"/>
    </location>
</feature>
<feature type="region of interest" description="Disordered" evidence="16">
    <location>
        <begin position="254"/>
        <end position="277"/>
    </location>
</feature>
<feature type="transmembrane region" description="Helical" evidence="17">
    <location>
        <begin position="115"/>
        <end position="134"/>
    </location>
</feature>
<dbReference type="PANTHER" id="PTHR22683:SF41">
    <property type="entry name" value="DNA TRANSLOCASE FTSK"/>
    <property type="match status" value="1"/>
</dbReference>
<dbReference type="PANTHER" id="PTHR22683">
    <property type="entry name" value="SPORULATION PROTEIN RELATED"/>
    <property type="match status" value="1"/>
</dbReference>
<dbReference type="InterPro" id="IPR003593">
    <property type="entry name" value="AAA+_ATPase"/>
</dbReference>
<keyword evidence="4" id="KW-0132">Cell division</keyword>
<organism evidence="19">
    <name type="scientific">Candidatus Actinomarina minuta</name>
    <dbReference type="NCBI Taxonomy" id="1389454"/>
    <lineage>
        <taxon>Bacteria</taxon>
        <taxon>Bacillati</taxon>
        <taxon>Actinomycetota</taxon>
        <taxon>Actinomycetes</taxon>
        <taxon>Candidatus Actinomarinidae</taxon>
        <taxon>Candidatus Actinomarinales</taxon>
        <taxon>Candidatus Actinomarineae</taxon>
        <taxon>Candidatus Actinomarinaceae</taxon>
        <taxon>Candidatus Actinomarina</taxon>
    </lineage>
</organism>
<evidence type="ECO:0000256" key="11">
    <source>
        <dbReference type="ARBA" id="ARBA00023136"/>
    </source>
</evidence>
<comment type="similarity">
    <text evidence="2">Belongs to the FtsK/SpoIIIE/SftA family.</text>
</comment>
<dbReference type="Pfam" id="PF13491">
    <property type="entry name" value="FtsK_4TM"/>
    <property type="match status" value="1"/>
</dbReference>
<dbReference type="GO" id="GO:0005886">
    <property type="term" value="C:plasma membrane"/>
    <property type="evidence" value="ECO:0007669"/>
    <property type="project" value="UniProtKB-SubCell"/>
</dbReference>
<evidence type="ECO:0000259" key="18">
    <source>
        <dbReference type="PROSITE" id="PS50901"/>
    </source>
</evidence>
<keyword evidence="10" id="KW-0238">DNA-binding</keyword>
<evidence type="ECO:0000256" key="14">
    <source>
        <dbReference type="ARBA" id="ARBA00025923"/>
    </source>
</evidence>
<dbReference type="SUPFAM" id="SSF46785">
    <property type="entry name" value="Winged helix' DNA-binding domain"/>
    <property type="match status" value="1"/>
</dbReference>
<dbReference type="SMART" id="SM00843">
    <property type="entry name" value="Ftsk_gamma"/>
    <property type="match status" value="1"/>
</dbReference>
<evidence type="ECO:0000256" key="1">
    <source>
        <dbReference type="ARBA" id="ARBA00004651"/>
    </source>
</evidence>
<dbReference type="Pfam" id="PF17854">
    <property type="entry name" value="FtsK_alpha"/>
    <property type="match status" value="1"/>
</dbReference>
<dbReference type="InterPro" id="IPR027417">
    <property type="entry name" value="P-loop_NTPase"/>
</dbReference>
<evidence type="ECO:0000256" key="3">
    <source>
        <dbReference type="ARBA" id="ARBA00022475"/>
    </source>
</evidence>
<evidence type="ECO:0000256" key="6">
    <source>
        <dbReference type="ARBA" id="ARBA00022741"/>
    </source>
</evidence>
<dbReference type="InterPro" id="IPR025199">
    <property type="entry name" value="FtsK_4TM"/>
</dbReference>
<dbReference type="InterPro" id="IPR018541">
    <property type="entry name" value="Ftsk_gamma"/>
</dbReference>
<sequence length="789" mass="86820">MAVKTSTRERVNGRKRVSKPKNLINVPSTLKSLGKGTKSLSSSFFKSYQTVSIFMLSLAILVGLSSFGKAGPIGEFVNNLITWSFGYGVYLFPLLLIYGSAILIRDKDVINTQKVFVGTLWVQIFTSALFHFYIHAEPLSISVGTSALQKSGGFISAFIVYPLNNLLAAEMTHVVLLFGLIISVLYMTDIELKDLIGGVQAIFVYSYRFIFAFYKARREASKINFDLVNSENDEPKEDSKTNVVTLKKEKSKKSVKSEVAEKPKPVKSKAKPSKKKSTNYVLPPLKLLKRGTDVSTSKKLLQQTATDLQNLLKEHGVEAELTKIVPGPTVTRYEIELSPGVKVSKVTSLSHDIAYALATPDVRLLAPIPGRSAIGIEIPNRQRRLVSLGDVLSSSDAQKLDHPLNVGLGLDISGSPRLMNLSELPHVLIAGQTGAGKSSCINSIVTSLLMRTNPDEVKMVMVDPKRVELGQYNNVPHLLTKVITNPKKAVDALSWAVSEMDRRYDLLADGQVRDINGYHEKYDAGLLDTDKFDRFPFIVVCIDELNDLMMVAGREVESAIVRLAQMARAIGIHLVVATQRPSVDVITGVMKANIPSRLAFSVASTTDSRVILDQSGAEKLIGLGDMLIVTASNPRLERIQGAWVTEGEIKDVVSWVKSQKEAEYNPAVIEEQKSTAVQNNEDLGEDEELIKTATELVVRSQLGSTSMLQRKLRVGFARAGRLMDILESQGIVGPSEGSKAREVLITVEEFETDSLSSIEDDVSEDLIEPEKAIVEEVSDSDDDDNWYEE</sequence>
<evidence type="ECO:0000256" key="17">
    <source>
        <dbReference type="SAM" id="Phobius"/>
    </source>
</evidence>
<comment type="subcellular location">
    <subcellularLocation>
        <location evidence="1">Cell membrane</location>
        <topology evidence="1">Multi-pass membrane protein</topology>
    </subcellularLocation>
</comment>
<dbReference type="Gene3D" id="3.40.50.300">
    <property type="entry name" value="P-loop containing nucleotide triphosphate hydrolases"/>
    <property type="match status" value="1"/>
</dbReference>
<dbReference type="InterPro" id="IPR036388">
    <property type="entry name" value="WH-like_DNA-bd_sf"/>
</dbReference>
<feature type="binding site" evidence="15">
    <location>
        <begin position="431"/>
        <end position="438"/>
    </location>
    <ligand>
        <name>ATP</name>
        <dbReference type="ChEBI" id="CHEBI:30616"/>
    </ligand>
</feature>
<keyword evidence="7" id="KW-0159">Chromosome partition</keyword>
<evidence type="ECO:0000256" key="12">
    <source>
        <dbReference type="ARBA" id="ARBA00023306"/>
    </source>
</evidence>
<accession>S5DJ06</accession>
<evidence type="ECO:0000256" key="8">
    <source>
        <dbReference type="ARBA" id="ARBA00022840"/>
    </source>
</evidence>
<keyword evidence="11 17" id="KW-0472">Membrane</keyword>
<evidence type="ECO:0000256" key="10">
    <source>
        <dbReference type="ARBA" id="ARBA00023125"/>
    </source>
</evidence>
<feature type="compositionally biased region" description="Acidic residues" evidence="16">
    <location>
        <begin position="776"/>
        <end position="789"/>
    </location>
</feature>
<evidence type="ECO:0000256" key="2">
    <source>
        <dbReference type="ARBA" id="ARBA00006474"/>
    </source>
</evidence>
<dbReference type="InterPro" id="IPR041027">
    <property type="entry name" value="FtsK_alpha"/>
</dbReference>
<feature type="transmembrane region" description="Helical" evidence="17">
    <location>
        <begin position="171"/>
        <end position="188"/>
    </location>
</feature>
<feature type="compositionally biased region" description="Basic and acidic residues" evidence="16">
    <location>
        <begin position="255"/>
        <end position="264"/>
    </location>
</feature>
<protein>
    <submittedName>
        <fullName evidence="19">MedDCM-OCT-S23-C8-cds21</fullName>
    </submittedName>
</protein>
<evidence type="ECO:0000256" key="4">
    <source>
        <dbReference type="ARBA" id="ARBA00022618"/>
    </source>
</evidence>
<dbReference type="GO" id="GO:0003677">
    <property type="term" value="F:DNA binding"/>
    <property type="evidence" value="ECO:0007669"/>
    <property type="project" value="UniProtKB-KW"/>
</dbReference>
<keyword evidence="8 15" id="KW-0067">ATP-binding</keyword>
<dbReference type="GO" id="GO:0051301">
    <property type="term" value="P:cell division"/>
    <property type="evidence" value="ECO:0007669"/>
    <property type="project" value="UniProtKB-KW"/>
</dbReference>
<feature type="transmembrane region" description="Helical" evidence="17">
    <location>
        <begin position="48"/>
        <end position="68"/>
    </location>
</feature>
<keyword evidence="9 17" id="KW-1133">Transmembrane helix</keyword>
<evidence type="ECO:0000313" key="19">
    <source>
        <dbReference type="EMBL" id="AGQ18674.1"/>
    </source>
</evidence>
<dbReference type="InterPro" id="IPR036390">
    <property type="entry name" value="WH_DNA-bd_sf"/>
</dbReference>
<keyword evidence="6 15" id="KW-0547">Nucleotide-binding</keyword>
<evidence type="ECO:0000256" key="7">
    <source>
        <dbReference type="ARBA" id="ARBA00022829"/>
    </source>
</evidence>
<dbReference type="EMBL" id="KC811108">
    <property type="protein sequence ID" value="AGQ18674.1"/>
    <property type="molecule type" value="Genomic_DNA"/>
</dbReference>
<keyword evidence="3" id="KW-1003">Cell membrane</keyword>